<dbReference type="InterPro" id="IPR001763">
    <property type="entry name" value="Rhodanese-like_dom"/>
</dbReference>
<sequence>MSNSTSGERRRGATQLKTRVKILTSPIPYLSYSRFSDLHTKTVPLVLIDVREHEENSLSTLPSAVHSSQAMQLIEQLQQRGNEFNVVCFCTVGFRSGLFAKSLVPNVQNVFNYSIMEHLWGGGTLVSPRGEQQPRVHVYHRNYMSVFPERYQMEVFGNMKALMRGFGHLPGIISALSSRGRTPLVEEEPIGS</sequence>
<dbReference type="Gene3D" id="3.40.250.10">
    <property type="entry name" value="Rhodanese-like domain"/>
    <property type="match status" value="1"/>
</dbReference>
<protein>
    <recommendedName>
        <fullName evidence="1">Rhodanese domain-containing protein</fullName>
    </recommendedName>
</protein>
<keyword evidence="3" id="KW-1185">Reference proteome</keyword>
<name>A0A2V3IJ53_9FLOR</name>
<evidence type="ECO:0000313" key="2">
    <source>
        <dbReference type="EMBL" id="PXF42089.1"/>
    </source>
</evidence>
<reference evidence="2 3" key="1">
    <citation type="journal article" date="2018" name="Mol. Biol. Evol.">
        <title>Analysis of the draft genome of the red seaweed Gracilariopsis chorda provides insights into genome size evolution in Rhodophyta.</title>
        <authorList>
            <person name="Lee J."/>
            <person name="Yang E.C."/>
            <person name="Graf L."/>
            <person name="Yang J.H."/>
            <person name="Qiu H."/>
            <person name="Zel Zion U."/>
            <person name="Chan C.X."/>
            <person name="Stephens T.G."/>
            <person name="Weber A.P.M."/>
            <person name="Boo G.H."/>
            <person name="Boo S.M."/>
            <person name="Kim K.M."/>
            <person name="Shin Y."/>
            <person name="Jung M."/>
            <person name="Lee S.J."/>
            <person name="Yim H.S."/>
            <person name="Lee J.H."/>
            <person name="Bhattacharya D."/>
            <person name="Yoon H.S."/>
        </authorList>
    </citation>
    <scope>NUCLEOTIDE SEQUENCE [LARGE SCALE GENOMIC DNA]</scope>
    <source>
        <strain evidence="2 3">SKKU-2015</strain>
        <tissue evidence="2">Whole body</tissue>
    </source>
</reference>
<dbReference type="OrthoDB" id="566238at2759"/>
<evidence type="ECO:0000313" key="3">
    <source>
        <dbReference type="Proteomes" id="UP000247409"/>
    </source>
</evidence>
<dbReference type="AlphaFoldDB" id="A0A2V3IJ53"/>
<dbReference type="InterPro" id="IPR036873">
    <property type="entry name" value="Rhodanese-like_dom_sf"/>
</dbReference>
<organism evidence="2 3">
    <name type="scientific">Gracilariopsis chorda</name>
    <dbReference type="NCBI Taxonomy" id="448386"/>
    <lineage>
        <taxon>Eukaryota</taxon>
        <taxon>Rhodophyta</taxon>
        <taxon>Florideophyceae</taxon>
        <taxon>Rhodymeniophycidae</taxon>
        <taxon>Gracilariales</taxon>
        <taxon>Gracilariaceae</taxon>
        <taxon>Gracilariopsis</taxon>
    </lineage>
</organism>
<evidence type="ECO:0000259" key="1">
    <source>
        <dbReference type="Pfam" id="PF00581"/>
    </source>
</evidence>
<dbReference type="EMBL" id="NBIV01000177">
    <property type="protein sequence ID" value="PXF42089.1"/>
    <property type="molecule type" value="Genomic_DNA"/>
</dbReference>
<accession>A0A2V3IJ53</accession>
<dbReference type="Proteomes" id="UP000247409">
    <property type="component" value="Unassembled WGS sequence"/>
</dbReference>
<dbReference type="Pfam" id="PF00581">
    <property type="entry name" value="Rhodanese"/>
    <property type="match status" value="1"/>
</dbReference>
<dbReference type="SUPFAM" id="SSF52821">
    <property type="entry name" value="Rhodanese/Cell cycle control phosphatase"/>
    <property type="match status" value="1"/>
</dbReference>
<proteinExistence type="predicted"/>
<comment type="caution">
    <text evidence="2">The sequence shown here is derived from an EMBL/GenBank/DDBJ whole genome shotgun (WGS) entry which is preliminary data.</text>
</comment>
<gene>
    <name evidence="2" type="ORF">BWQ96_08195</name>
</gene>
<feature type="domain" description="Rhodanese" evidence="1">
    <location>
        <begin position="44"/>
        <end position="113"/>
    </location>
</feature>